<evidence type="ECO:0000313" key="9">
    <source>
        <dbReference type="Proteomes" id="UP000799118"/>
    </source>
</evidence>
<comment type="function">
    <text evidence="1">Forms a chaperone-bound H2A.Z-H2B complex that acts as a source for SWR1 complex-dependent H2A to H2A.Z histone replacement in chromatin.</text>
</comment>
<keyword evidence="4" id="KW-0143">Chaperone</keyword>
<comment type="similarity">
    <text evidence="3">Belongs to the CHZ1 family.</text>
</comment>
<feature type="compositionally biased region" description="Basic and acidic residues" evidence="6">
    <location>
        <begin position="90"/>
        <end position="109"/>
    </location>
</feature>
<feature type="compositionally biased region" description="Acidic residues" evidence="6">
    <location>
        <begin position="41"/>
        <end position="75"/>
    </location>
</feature>
<dbReference type="AlphaFoldDB" id="A0A6A4I0B9"/>
<dbReference type="OrthoDB" id="3364766at2759"/>
<evidence type="ECO:0000256" key="3">
    <source>
        <dbReference type="ARBA" id="ARBA00008057"/>
    </source>
</evidence>
<evidence type="ECO:0000256" key="4">
    <source>
        <dbReference type="ARBA" id="ARBA00023186"/>
    </source>
</evidence>
<evidence type="ECO:0000256" key="6">
    <source>
        <dbReference type="SAM" id="MobiDB-lite"/>
    </source>
</evidence>
<protein>
    <recommendedName>
        <fullName evidence="7">Histone chaperone domain-containing protein</fullName>
    </recommendedName>
</protein>
<feature type="region of interest" description="Disordered" evidence="6">
    <location>
        <begin position="1"/>
        <end position="121"/>
    </location>
</feature>
<dbReference type="EMBL" id="ML769421">
    <property type="protein sequence ID" value="KAE9403936.1"/>
    <property type="molecule type" value="Genomic_DNA"/>
</dbReference>
<keyword evidence="5" id="KW-0539">Nucleus</keyword>
<evidence type="ECO:0000313" key="8">
    <source>
        <dbReference type="EMBL" id="KAE9403936.1"/>
    </source>
</evidence>
<accession>A0A6A4I0B9</accession>
<sequence>MSTSATDPTATSKVTAEATQPVDASPNDKGKGKSKAPKEDESMEDDDEDDEDEDDDDDDEEEEEDDEDEEDESMTEIDPSMIVGRRTRGIKVDYTSKEALEKAGLKDQKDDEDDDEEMKDN</sequence>
<keyword evidence="9" id="KW-1185">Reference proteome</keyword>
<evidence type="ECO:0000259" key="7">
    <source>
        <dbReference type="Pfam" id="PF09649"/>
    </source>
</evidence>
<proteinExistence type="inferred from homology"/>
<name>A0A6A4I0B9_9AGAR</name>
<feature type="domain" description="Histone chaperone" evidence="7">
    <location>
        <begin position="69"/>
        <end position="99"/>
    </location>
</feature>
<evidence type="ECO:0000256" key="2">
    <source>
        <dbReference type="ARBA" id="ARBA00004123"/>
    </source>
</evidence>
<reference evidence="8" key="1">
    <citation type="journal article" date="2019" name="Environ. Microbiol.">
        <title>Fungal ecological strategies reflected in gene transcription - a case study of two litter decomposers.</title>
        <authorList>
            <person name="Barbi F."/>
            <person name="Kohler A."/>
            <person name="Barry K."/>
            <person name="Baskaran P."/>
            <person name="Daum C."/>
            <person name="Fauchery L."/>
            <person name="Ihrmark K."/>
            <person name="Kuo A."/>
            <person name="LaButti K."/>
            <person name="Lipzen A."/>
            <person name="Morin E."/>
            <person name="Grigoriev I.V."/>
            <person name="Henrissat B."/>
            <person name="Lindahl B."/>
            <person name="Martin F."/>
        </authorList>
    </citation>
    <scope>NUCLEOTIDE SEQUENCE</scope>
    <source>
        <strain evidence="8">JB14</strain>
    </source>
</reference>
<feature type="compositionally biased region" description="Basic and acidic residues" evidence="6">
    <location>
        <begin position="26"/>
        <end position="40"/>
    </location>
</feature>
<dbReference type="Proteomes" id="UP000799118">
    <property type="component" value="Unassembled WGS sequence"/>
</dbReference>
<evidence type="ECO:0000256" key="1">
    <source>
        <dbReference type="ARBA" id="ARBA00002212"/>
    </source>
</evidence>
<feature type="compositionally biased region" description="Acidic residues" evidence="6">
    <location>
        <begin position="110"/>
        <end position="121"/>
    </location>
</feature>
<evidence type="ECO:0000256" key="5">
    <source>
        <dbReference type="ARBA" id="ARBA00023242"/>
    </source>
</evidence>
<gene>
    <name evidence="8" type="ORF">BT96DRAFT_989914</name>
</gene>
<feature type="compositionally biased region" description="Polar residues" evidence="6">
    <location>
        <begin position="1"/>
        <end position="18"/>
    </location>
</feature>
<organism evidence="8 9">
    <name type="scientific">Gymnopus androsaceus JB14</name>
    <dbReference type="NCBI Taxonomy" id="1447944"/>
    <lineage>
        <taxon>Eukaryota</taxon>
        <taxon>Fungi</taxon>
        <taxon>Dikarya</taxon>
        <taxon>Basidiomycota</taxon>
        <taxon>Agaricomycotina</taxon>
        <taxon>Agaricomycetes</taxon>
        <taxon>Agaricomycetidae</taxon>
        <taxon>Agaricales</taxon>
        <taxon>Marasmiineae</taxon>
        <taxon>Omphalotaceae</taxon>
        <taxon>Gymnopus</taxon>
    </lineage>
</organism>
<dbReference type="InterPro" id="IPR019098">
    <property type="entry name" value="Histone_chaperone_domain_CHZ"/>
</dbReference>
<dbReference type="GO" id="GO:0005634">
    <property type="term" value="C:nucleus"/>
    <property type="evidence" value="ECO:0007669"/>
    <property type="project" value="UniProtKB-SubCell"/>
</dbReference>
<comment type="subcellular location">
    <subcellularLocation>
        <location evidence="2">Nucleus</location>
    </subcellularLocation>
</comment>
<dbReference type="Pfam" id="PF09649">
    <property type="entry name" value="CHZ"/>
    <property type="match status" value="1"/>
</dbReference>